<dbReference type="Gene3D" id="1.10.10.10">
    <property type="entry name" value="Winged helix-like DNA-binding domain superfamily/Winged helix DNA-binding domain"/>
    <property type="match status" value="1"/>
</dbReference>
<evidence type="ECO:0000256" key="1">
    <source>
        <dbReference type="ARBA" id="ARBA00023015"/>
    </source>
</evidence>
<keyword evidence="6" id="KW-1185">Reference proteome</keyword>
<dbReference type="SUPFAM" id="SSF46785">
    <property type="entry name" value="Winged helix' DNA-binding domain"/>
    <property type="match status" value="1"/>
</dbReference>
<dbReference type="Pfam" id="PF00392">
    <property type="entry name" value="GntR"/>
    <property type="match status" value="1"/>
</dbReference>
<dbReference type="Pfam" id="PF07729">
    <property type="entry name" value="FCD"/>
    <property type="match status" value="1"/>
</dbReference>
<gene>
    <name evidence="5" type="ORF">OH818_23030</name>
</gene>
<dbReference type="PANTHER" id="PTHR43537">
    <property type="entry name" value="TRANSCRIPTIONAL REGULATOR, GNTR FAMILY"/>
    <property type="match status" value="1"/>
</dbReference>
<dbReference type="InterPro" id="IPR000524">
    <property type="entry name" value="Tscrpt_reg_HTH_GntR"/>
</dbReference>
<protein>
    <submittedName>
        <fullName evidence="5">GntR family transcriptional regulator</fullName>
    </submittedName>
</protein>
<dbReference type="PANTHER" id="PTHR43537:SF24">
    <property type="entry name" value="GLUCONATE OPERON TRANSCRIPTIONAL REPRESSOR"/>
    <property type="match status" value="1"/>
</dbReference>
<keyword evidence="1" id="KW-0805">Transcription regulation</keyword>
<feature type="domain" description="HTH gntR-type" evidence="4">
    <location>
        <begin position="21"/>
        <end position="88"/>
    </location>
</feature>
<dbReference type="SUPFAM" id="SSF48008">
    <property type="entry name" value="GntR ligand-binding domain-like"/>
    <property type="match status" value="1"/>
</dbReference>
<sequence length="245" mass="26784">MTSRTWRCIQGDNHDKHRLHGHAGEIACAAIRDRLLPGEWPAGTRLLEADLTAMTGVSRTSVRDALRRLSNEGFLDCVANAGCRVKAFTARDVEAAFDLRVELEGYAVRRAASRIGTPAIAALPALCDRMEEIPADRVGKPRRCDHLTPLNHSFQAIIVEAAKNPRLAPHLADVTSAPVVLRTCRSCTTDKITRSMCHPRERIQAMQAGNDDGAGAVMRSQIHAGYRAALRDAGLFGTVAEDWQD</sequence>
<dbReference type="InterPro" id="IPR036388">
    <property type="entry name" value="WH-like_DNA-bd_sf"/>
</dbReference>
<dbReference type="SMART" id="SM00345">
    <property type="entry name" value="HTH_GNTR"/>
    <property type="match status" value="1"/>
</dbReference>
<dbReference type="EMBL" id="CP114029">
    <property type="protein sequence ID" value="WAP68209.1"/>
    <property type="molecule type" value="Genomic_DNA"/>
</dbReference>
<dbReference type="RefSeq" id="WP_268880683.1">
    <property type="nucleotide sequence ID" value="NZ_CP114029.1"/>
</dbReference>
<accession>A0ABY7BZJ9</accession>
<dbReference type="Proteomes" id="UP001164020">
    <property type="component" value="Chromosome"/>
</dbReference>
<dbReference type="CDD" id="cd07377">
    <property type="entry name" value="WHTH_GntR"/>
    <property type="match status" value="1"/>
</dbReference>
<dbReference type="PROSITE" id="PS50949">
    <property type="entry name" value="HTH_GNTR"/>
    <property type="match status" value="1"/>
</dbReference>
<evidence type="ECO:0000313" key="6">
    <source>
        <dbReference type="Proteomes" id="UP001164020"/>
    </source>
</evidence>
<dbReference type="SMART" id="SM00895">
    <property type="entry name" value="FCD"/>
    <property type="match status" value="1"/>
</dbReference>
<evidence type="ECO:0000313" key="5">
    <source>
        <dbReference type="EMBL" id="WAP68209.1"/>
    </source>
</evidence>
<evidence type="ECO:0000256" key="3">
    <source>
        <dbReference type="ARBA" id="ARBA00023163"/>
    </source>
</evidence>
<dbReference type="InterPro" id="IPR011711">
    <property type="entry name" value="GntR_C"/>
</dbReference>
<proteinExistence type="predicted"/>
<evidence type="ECO:0000256" key="2">
    <source>
        <dbReference type="ARBA" id="ARBA00023125"/>
    </source>
</evidence>
<evidence type="ECO:0000259" key="4">
    <source>
        <dbReference type="PROSITE" id="PS50949"/>
    </source>
</evidence>
<dbReference type="Gene3D" id="1.20.120.530">
    <property type="entry name" value="GntR ligand-binding domain-like"/>
    <property type="match status" value="1"/>
</dbReference>
<dbReference type="InterPro" id="IPR036390">
    <property type="entry name" value="WH_DNA-bd_sf"/>
</dbReference>
<organism evidence="5 6">
    <name type="scientific">Jiella pelagia</name>
    <dbReference type="NCBI Taxonomy" id="2986949"/>
    <lineage>
        <taxon>Bacteria</taxon>
        <taxon>Pseudomonadati</taxon>
        <taxon>Pseudomonadota</taxon>
        <taxon>Alphaproteobacteria</taxon>
        <taxon>Hyphomicrobiales</taxon>
        <taxon>Aurantimonadaceae</taxon>
        <taxon>Jiella</taxon>
    </lineage>
</organism>
<keyword evidence="3" id="KW-0804">Transcription</keyword>
<keyword evidence="2" id="KW-0238">DNA-binding</keyword>
<dbReference type="InterPro" id="IPR008920">
    <property type="entry name" value="TF_FadR/GntR_C"/>
</dbReference>
<reference evidence="5" key="1">
    <citation type="submission" date="2022-12" db="EMBL/GenBank/DDBJ databases">
        <title>Jiella pelagia sp. nov., isolated from phosphonate enriched culture of Northwest Pacific surface seawater.</title>
        <authorList>
            <person name="Shin D.Y."/>
            <person name="Hwang C.Y."/>
        </authorList>
    </citation>
    <scope>NUCLEOTIDE SEQUENCE</scope>
    <source>
        <strain evidence="5">HL-NP1</strain>
    </source>
</reference>
<name>A0ABY7BZJ9_9HYPH</name>